<keyword evidence="2" id="KW-1185">Reference proteome</keyword>
<sequence length="39" mass="4162">MIGGGSVLTEERHRLILDLLAQKGVIKLQELVDATGASE</sequence>
<protein>
    <submittedName>
        <fullName evidence="1">Transcriptional repressor of the fructose operon DeoR family</fullName>
    </submittedName>
</protein>
<proteinExistence type="predicted"/>
<dbReference type="Proteomes" id="UP000773850">
    <property type="component" value="Unassembled WGS sequence"/>
</dbReference>
<accession>A0ABQ7HHS0</accession>
<gene>
    <name evidence="1" type="ORF">GS8_1310</name>
</gene>
<evidence type="ECO:0000313" key="1">
    <source>
        <dbReference type="EMBL" id="KAF6511734.1"/>
    </source>
</evidence>
<name>A0ABQ7HHS0_GEOSE</name>
<reference evidence="1 2" key="1">
    <citation type="submission" date="2016-03" db="EMBL/GenBank/DDBJ databases">
        <title>Spore heat resistance.</title>
        <authorList>
            <person name="Boekhorst J."/>
            <person name="Berendsen E.M."/>
            <person name="Wells-Bennik M.H."/>
            <person name="Kuipers O.P."/>
        </authorList>
    </citation>
    <scope>NUCLEOTIDE SEQUENCE [LARGE SCALE GENOMIC DNA]</scope>
    <source>
        <strain evidence="1 2">GS8</strain>
    </source>
</reference>
<evidence type="ECO:0000313" key="2">
    <source>
        <dbReference type="Proteomes" id="UP000773850"/>
    </source>
</evidence>
<dbReference type="EMBL" id="LUCS01000018">
    <property type="protein sequence ID" value="KAF6511734.1"/>
    <property type="molecule type" value="Genomic_DNA"/>
</dbReference>
<comment type="caution">
    <text evidence="1">The sequence shown here is derived from an EMBL/GenBank/DDBJ whole genome shotgun (WGS) entry which is preliminary data.</text>
</comment>
<organism evidence="1 2">
    <name type="scientific">Geobacillus stearothermophilus</name>
    <name type="common">Bacillus stearothermophilus</name>
    <dbReference type="NCBI Taxonomy" id="1422"/>
    <lineage>
        <taxon>Bacteria</taxon>
        <taxon>Bacillati</taxon>
        <taxon>Bacillota</taxon>
        <taxon>Bacilli</taxon>
        <taxon>Bacillales</taxon>
        <taxon>Anoxybacillaceae</taxon>
        <taxon>Geobacillus</taxon>
    </lineage>
</organism>